<dbReference type="InterPro" id="IPR050327">
    <property type="entry name" value="Proton-linked_MCT"/>
</dbReference>
<dbReference type="PANTHER" id="PTHR11360">
    <property type="entry name" value="MONOCARBOXYLATE TRANSPORTER"/>
    <property type="match status" value="1"/>
</dbReference>
<protein>
    <submittedName>
        <fullName evidence="2">Uncharacterized protein</fullName>
    </submittedName>
</protein>
<comment type="caution">
    <text evidence="2">The sequence shown here is derived from an EMBL/GenBank/DDBJ whole genome shotgun (WGS) entry which is preliminary data.</text>
</comment>
<keyword evidence="1" id="KW-0812">Transmembrane</keyword>
<dbReference type="SUPFAM" id="SSF103473">
    <property type="entry name" value="MFS general substrate transporter"/>
    <property type="match status" value="1"/>
</dbReference>
<keyword evidence="1" id="KW-1133">Transmembrane helix</keyword>
<keyword evidence="1" id="KW-0472">Membrane</keyword>
<reference evidence="2 3" key="1">
    <citation type="submission" date="2022-12" db="EMBL/GenBank/DDBJ databases">
        <title>Chromosome-level genome of Tegillarca granosa.</title>
        <authorList>
            <person name="Kim J."/>
        </authorList>
    </citation>
    <scope>NUCLEOTIDE SEQUENCE [LARGE SCALE GENOMIC DNA]</scope>
    <source>
        <strain evidence="2">Teg-2019</strain>
        <tissue evidence="2">Adductor muscle</tissue>
    </source>
</reference>
<accession>A0ABQ9EBW9</accession>
<feature type="transmembrane region" description="Helical" evidence="1">
    <location>
        <begin position="89"/>
        <end position="112"/>
    </location>
</feature>
<feature type="transmembrane region" description="Helical" evidence="1">
    <location>
        <begin position="204"/>
        <end position="222"/>
    </location>
</feature>
<keyword evidence="3" id="KW-1185">Reference proteome</keyword>
<dbReference type="InterPro" id="IPR036259">
    <property type="entry name" value="MFS_trans_sf"/>
</dbReference>
<feature type="transmembrane region" description="Helical" evidence="1">
    <location>
        <begin position="172"/>
        <end position="192"/>
    </location>
</feature>
<dbReference type="EMBL" id="JARBDR010000918">
    <property type="protein sequence ID" value="KAJ8301994.1"/>
    <property type="molecule type" value="Genomic_DNA"/>
</dbReference>
<evidence type="ECO:0000256" key="1">
    <source>
        <dbReference type="SAM" id="Phobius"/>
    </source>
</evidence>
<sequence>MTTEQDEEAVVVPLTDTKDEGTANEEEGIHQQHGYPIDHGWAWVTVAACFGVCALVVGSMKSFGVLLVDLTRRLDAPLTPFANALSTRFSHRTVVFVGGLFIAIGMISTAFVTSVAELFVTYGVITVSSLVTSDWPDGHINLNLSSRSIGFGITLGPSLVCMGSNFNKRRAFANGLSVSGSGAGSFAIPNFIRFLVFEYGFKGCLLILGAVVLNTCVCASLFRPLNFWKKNSKI</sequence>
<evidence type="ECO:0000313" key="3">
    <source>
        <dbReference type="Proteomes" id="UP001217089"/>
    </source>
</evidence>
<feature type="transmembrane region" description="Helical" evidence="1">
    <location>
        <begin position="148"/>
        <end position="166"/>
    </location>
</feature>
<gene>
    <name evidence="2" type="ORF">KUTeg_020981</name>
</gene>
<organism evidence="2 3">
    <name type="scientific">Tegillarca granosa</name>
    <name type="common">Malaysian cockle</name>
    <name type="synonym">Anadara granosa</name>
    <dbReference type="NCBI Taxonomy" id="220873"/>
    <lineage>
        <taxon>Eukaryota</taxon>
        <taxon>Metazoa</taxon>
        <taxon>Spiralia</taxon>
        <taxon>Lophotrochozoa</taxon>
        <taxon>Mollusca</taxon>
        <taxon>Bivalvia</taxon>
        <taxon>Autobranchia</taxon>
        <taxon>Pteriomorphia</taxon>
        <taxon>Arcoida</taxon>
        <taxon>Arcoidea</taxon>
        <taxon>Arcidae</taxon>
        <taxon>Tegillarca</taxon>
    </lineage>
</organism>
<dbReference type="Proteomes" id="UP001217089">
    <property type="component" value="Unassembled WGS sequence"/>
</dbReference>
<evidence type="ECO:0000313" key="2">
    <source>
        <dbReference type="EMBL" id="KAJ8301994.1"/>
    </source>
</evidence>
<dbReference type="Gene3D" id="1.20.1250.20">
    <property type="entry name" value="MFS general substrate transporter like domains"/>
    <property type="match status" value="1"/>
</dbReference>
<proteinExistence type="predicted"/>
<dbReference type="PANTHER" id="PTHR11360:SF284">
    <property type="entry name" value="EG:103B4.3 PROTEIN-RELATED"/>
    <property type="match status" value="1"/>
</dbReference>
<feature type="transmembrane region" description="Helical" evidence="1">
    <location>
        <begin position="41"/>
        <end position="68"/>
    </location>
</feature>
<name>A0ABQ9EBW9_TEGGR</name>